<dbReference type="GO" id="GO:0006310">
    <property type="term" value="P:DNA recombination"/>
    <property type="evidence" value="ECO:0007669"/>
    <property type="project" value="UniProtKB-UniRule"/>
</dbReference>
<comment type="subunit">
    <text evidence="6">Homotetramer. Forms an RuvA(8)-RuvB(12)-Holliday junction (HJ) complex. HJ DNA is sandwiched between 2 RuvA tetramers; dsDNA enters through RuvA and exits via RuvB. An RuvB hexamer assembles on each DNA strand where it exits the tetramer. Each RuvB hexamer is contacted by two RuvA subunits (via domain III) on 2 adjacent RuvB subunits; this complex drives branch migration. In the full resolvosome a probable DNA-RuvA(4)-RuvB(12)-RuvC(2) complex forms which resolves the HJ.</text>
</comment>
<comment type="caution">
    <text evidence="6">Lacks conserved residue(s) required for the propagation of feature annotation.</text>
</comment>
<accession>A0A411YJU3</accession>
<dbReference type="SUPFAM" id="SSF46929">
    <property type="entry name" value="DNA helicase RuvA subunit, C-terminal domain"/>
    <property type="match status" value="1"/>
</dbReference>
<dbReference type="GO" id="GO:0009378">
    <property type="term" value="F:four-way junction helicase activity"/>
    <property type="evidence" value="ECO:0007669"/>
    <property type="project" value="InterPro"/>
</dbReference>
<dbReference type="GO" id="GO:0009379">
    <property type="term" value="C:Holliday junction helicase complex"/>
    <property type="evidence" value="ECO:0007669"/>
    <property type="project" value="InterPro"/>
</dbReference>
<keyword evidence="9" id="KW-1185">Reference proteome</keyword>
<dbReference type="GO" id="GO:0048476">
    <property type="term" value="C:Holliday junction resolvase complex"/>
    <property type="evidence" value="ECO:0007669"/>
    <property type="project" value="UniProtKB-UniRule"/>
</dbReference>
<dbReference type="Pfam" id="PF01330">
    <property type="entry name" value="RuvA_N"/>
    <property type="match status" value="1"/>
</dbReference>
<feature type="domain" description="Helix-hairpin-helix DNA-binding motif class 1" evidence="7">
    <location>
        <begin position="71"/>
        <end position="90"/>
    </location>
</feature>
<dbReference type="InterPro" id="IPR000085">
    <property type="entry name" value="RuvA"/>
</dbReference>
<name>A0A411YJU3_9ACTN</name>
<evidence type="ECO:0000256" key="6">
    <source>
        <dbReference type="HAMAP-Rule" id="MF_00031"/>
    </source>
</evidence>
<keyword evidence="3 6" id="KW-0238">DNA-binding</keyword>
<evidence type="ECO:0000313" key="8">
    <source>
        <dbReference type="EMBL" id="QBI21466.1"/>
    </source>
</evidence>
<dbReference type="Pfam" id="PF14520">
    <property type="entry name" value="HHH_5"/>
    <property type="match status" value="1"/>
</dbReference>
<dbReference type="AlphaFoldDB" id="A0A411YJU3"/>
<feature type="region of interest" description="Domain III" evidence="6">
    <location>
        <begin position="153"/>
        <end position="201"/>
    </location>
</feature>
<keyword evidence="8" id="KW-0378">Hydrolase</keyword>
<dbReference type="InterPro" id="IPR036267">
    <property type="entry name" value="RuvA_C_sf"/>
</dbReference>
<dbReference type="SUPFAM" id="SSF50249">
    <property type="entry name" value="Nucleic acid-binding proteins"/>
    <property type="match status" value="1"/>
</dbReference>
<dbReference type="InterPro" id="IPR012340">
    <property type="entry name" value="NA-bd_OB-fold"/>
</dbReference>
<reference evidence="8 9" key="1">
    <citation type="submission" date="2019-01" db="EMBL/GenBank/DDBJ databases">
        <title>Egibacter rhizosphaerae EGI 80759T.</title>
        <authorList>
            <person name="Chen D.-D."/>
            <person name="Tian Y."/>
            <person name="Jiao J.-Y."/>
            <person name="Zhang X.-T."/>
            <person name="Zhang Y.-G."/>
            <person name="Zhang Y."/>
            <person name="Xiao M."/>
            <person name="Shu W.-S."/>
            <person name="Li W.-J."/>
        </authorList>
    </citation>
    <scope>NUCLEOTIDE SEQUENCE [LARGE SCALE GENOMIC DNA]</scope>
    <source>
        <strain evidence="8 9">EGI 80759</strain>
    </source>
</reference>
<organism evidence="8 9">
    <name type="scientific">Egibacter rhizosphaerae</name>
    <dbReference type="NCBI Taxonomy" id="1670831"/>
    <lineage>
        <taxon>Bacteria</taxon>
        <taxon>Bacillati</taxon>
        <taxon>Actinomycetota</taxon>
        <taxon>Nitriliruptoria</taxon>
        <taxon>Egibacterales</taxon>
        <taxon>Egibacteraceae</taxon>
        <taxon>Egibacter</taxon>
    </lineage>
</organism>
<dbReference type="Gene3D" id="2.40.50.140">
    <property type="entry name" value="Nucleic acid-binding proteins"/>
    <property type="match status" value="1"/>
</dbReference>
<evidence type="ECO:0000256" key="1">
    <source>
        <dbReference type="ARBA" id="ARBA00022490"/>
    </source>
</evidence>
<dbReference type="InterPro" id="IPR003583">
    <property type="entry name" value="Hlx-hairpin-Hlx_DNA-bd_motif"/>
</dbReference>
<dbReference type="Pfam" id="PF07499">
    <property type="entry name" value="RuvA_C"/>
    <property type="match status" value="1"/>
</dbReference>
<dbReference type="NCBIfam" id="TIGR00084">
    <property type="entry name" value="ruvA"/>
    <property type="match status" value="1"/>
</dbReference>
<dbReference type="GO" id="GO:0005524">
    <property type="term" value="F:ATP binding"/>
    <property type="evidence" value="ECO:0007669"/>
    <property type="project" value="InterPro"/>
</dbReference>
<comment type="function">
    <text evidence="6">The RuvA-RuvB-RuvC complex processes Holliday junction (HJ) DNA during genetic recombination and DNA repair, while the RuvA-RuvB complex plays an important role in the rescue of blocked DNA replication forks via replication fork reversal (RFR). RuvA specifically binds to HJ cruciform DNA, conferring on it an open structure. The RuvB hexamer acts as an ATP-dependent pump, pulling dsDNA into and through the RuvAB complex. HJ branch migration allows RuvC to scan DNA until it finds its consensus sequence, where it cleaves and resolves the cruciform DNA.</text>
</comment>
<keyword evidence="5 6" id="KW-0234">DNA repair</keyword>
<dbReference type="HAMAP" id="MF_00031">
    <property type="entry name" value="DNA_HJ_migration_RuvA"/>
    <property type="match status" value="1"/>
</dbReference>
<evidence type="ECO:0000313" key="9">
    <source>
        <dbReference type="Proteomes" id="UP000291469"/>
    </source>
</evidence>
<evidence type="ECO:0000256" key="4">
    <source>
        <dbReference type="ARBA" id="ARBA00023172"/>
    </source>
</evidence>
<dbReference type="Gene3D" id="1.10.8.10">
    <property type="entry name" value="DNA helicase RuvA subunit, C-terminal domain"/>
    <property type="match status" value="1"/>
</dbReference>
<dbReference type="EMBL" id="CP036402">
    <property type="protein sequence ID" value="QBI21466.1"/>
    <property type="molecule type" value="Genomic_DNA"/>
</dbReference>
<comment type="similarity">
    <text evidence="6">Belongs to the RuvA family.</text>
</comment>
<dbReference type="CDD" id="cd14332">
    <property type="entry name" value="UBA_RuvA_C"/>
    <property type="match status" value="1"/>
</dbReference>
<dbReference type="Gene3D" id="1.10.150.20">
    <property type="entry name" value="5' to 3' exonuclease, C-terminal subdomain"/>
    <property type="match status" value="1"/>
</dbReference>
<dbReference type="Proteomes" id="UP000291469">
    <property type="component" value="Chromosome"/>
</dbReference>
<dbReference type="SMART" id="SM00278">
    <property type="entry name" value="HhH1"/>
    <property type="match status" value="2"/>
</dbReference>
<evidence type="ECO:0000256" key="2">
    <source>
        <dbReference type="ARBA" id="ARBA00022763"/>
    </source>
</evidence>
<comment type="subcellular location">
    <subcellularLocation>
        <location evidence="6">Cytoplasm</location>
    </subcellularLocation>
</comment>
<dbReference type="KEGG" id="erz:ER308_19095"/>
<dbReference type="InterPro" id="IPR010994">
    <property type="entry name" value="RuvA_2-like"/>
</dbReference>
<dbReference type="InterPro" id="IPR011114">
    <property type="entry name" value="RuvA_C"/>
</dbReference>
<keyword evidence="2 6" id="KW-0227">DNA damage</keyword>
<dbReference type="GO" id="GO:0005737">
    <property type="term" value="C:cytoplasm"/>
    <property type="evidence" value="ECO:0007669"/>
    <property type="project" value="UniProtKB-SubCell"/>
</dbReference>
<protein>
    <recommendedName>
        <fullName evidence="6">Holliday junction branch migration complex subunit RuvA</fullName>
    </recommendedName>
</protein>
<evidence type="ECO:0000259" key="7">
    <source>
        <dbReference type="SMART" id="SM00278"/>
    </source>
</evidence>
<gene>
    <name evidence="6 8" type="primary">ruvA</name>
    <name evidence="8" type="ORF">ER308_19095</name>
</gene>
<dbReference type="RefSeq" id="WP_131156458.1">
    <property type="nucleotide sequence ID" value="NZ_CP036402.1"/>
</dbReference>
<dbReference type="OrthoDB" id="5293449at2"/>
<feature type="domain" description="Helix-hairpin-helix DNA-binding motif class 1" evidence="7">
    <location>
        <begin position="106"/>
        <end position="125"/>
    </location>
</feature>
<dbReference type="GO" id="GO:0006281">
    <property type="term" value="P:DNA repair"/>
    <property type="evidence" value="ECO:0007669"/>
    <property type="project" value="UniProtKB-UniRule"/>
</dbReference>
<comment type="domain">
    <text evidence="6">Has three domains with a flexible linker between the domains II and III and assumes an 'L' shape. Domain III is highly mobile and contacts RuvB.</text>
</comment>
<proteinExistence type="inferred from homology"/>
<dbReference type="GO" id="GO:0000400">
    <property type="term" value="F:four-way junction DNA binding"/>
    <property type="evidence" value="ECO:0007669"/>
    <property type="project" value="UniProtKB-UniRule"/>
</dbReference>
<dbReference type="InterPro" id="IPR013849">
    <property type="entry name" value="DNA_helicase_Holl-junc_RuvA_I"/>
</dbReference>
<sequence length="201" mass="20618">MIGLLTGRLAAASLGEVVLEVGGVGYRVHVPPGSLEGSVGETVTLHTHLSVREDSLTLYGFADPATRDLFETLLGVTGVGPKLALAAVGTMGADGLRRAVVGEDVAALTVVPGVGRKGAQRMILELRERLGPEALEPAGVPGAVAGEAVAADPRTEVREALASLGYAAAEVQRALDGLEGEEDGSPEELLRRALQRLGSRA</sequence>
<evidence type="ECO:0000256" key="3">
    <source>
        <dbReference type="ARBA" id="ARBA00023125"/>
    </source>
</evidence>
<keyword evidence="4 6" id="KW-0233">DNA recombination</keyword>
<keyword evidence="1 6" id="KW-0963">Cytoplasm</keyword>
<dbReference type="GO" id="GO:0016787">
    <property type="term" value="F:hydrolase activity"/>
    <property type="evidence" value="ECO:0007669"/>
    <property type="project" value="UniProtKB-KW"/>
</dbReference>
<evidence type="ECO:0000256" key="5">
    <source>
        <dbReference type="ARBA" id="ARBA00023204"/>
    </source>
</evidence>
<dbReference type="SUPFAM" id="SSF47781">
    <property type="entry name" value="RuvA domain 2-like"/>
    <property type="match status" value="1"/>
</dbReference>